<keyword evidence="2 7" id="KW-0813">Transport</keyword>
<name>A0ABY5PFS4_9ACTN</name>
<evidence type="ECO:0000313" key="10">
    <source>
        <dbReference type="Proteomes" id="UP001058860"/>
    </source>
</evidence>
<evidence type="ECO:0000256" key="7">
    <source>
        <dbReference type="RuleBase" id="RU363032"/>
    </source>
</evidence>
<evidence type="ECO:0000256" key="5">
    <source>
        <dbReference type="ARBA" id="ARBA00022989"/>
    </source>
</evidence>
<dbReference type="Pfam" id="PF00528">
    <property type="entry name" value="BPD_transp_1"/>
    <property type="match status" value="1"/>
</dbReference>
<keyword evidence="6 7" id="KW-0472">Membrane</keyword>
<evidence type="ECO:0000256" key="3">
    <source>
        <dbReference type="ARBA" id="ARBA00022475"/>
    </source>
</evidence>
<keyword evidence="10" id="KW-1185">Reference proteome</keyword>
<evidence type="ECO:0000259" key="8">
    <source>
        <dbReference type="PROSITE" id="PS50928"/>
    </source>
</evidence>
<dbReference type="EMBL" id="CP088295">
    <property type="protein sequence ID" value="UUY03541.1"/>
    <property type="molecule type" value="Genomic_DNA"/>
</dbReference>
<feature type="transmembrane region" description="Helical" evidence="7">
    <location>
        <begin position="62"/>
        <end position="86"/>
    </location>
</feature>
<dbReference type="Gene3D" id="1.10.3720.10">
    <property type="entry name" value="MetI-like"/>
    <property type="match status" value="1"/>
</dbReference>
<accession>A0ABY5PFS4</accession>
<evidence type="ECO:0000256" key="1">
    <source>
        <dbReference type="ARBA" id="ARBA00004651"/>
    </source>
</evidence>
<comment type="subcellular location">
    <subcellularLocation>
        <location evidence="1 7">Cell membrane</location>
        <topology evidence="1 7">Multi-pass membrane protein</topology>
    </subcellularLocation>
</comment>
<feature type="transmembrane region" description="Helical" evidence="7">
    <location>
        <begin position="171"/>
        <end position="204"/>
    </location>
</feature>
<keyword evidence="3" id="KW-1003">Cell membrane</keyword>
<dbReference type="PANTHER" id="PTHR30151">
    <property type="entry name" value="ALKANE SULFONATE ABC TRANSPORTER-RELATED, MEMBRANE SUBUNIT"/>
    <property type="match status" value="1"/>
</dbReference>
<feature type="transmembrane region" description="Helical" evidence="7">
    <location>
        <begin position="128"/>
        <end position="150"/>
    </location>
</feature>
<organism evidence="9 10">
    <name type="scientific">Svornostia abyssi</name>
    <dbReference type="NCBI Taxonomy" id="2898438"/>
    <lineage>
        <taxon>Bacteria</taxon>
        <taxon>Bacillati</taxon>
        <taxon>Actinomycetota</taxon>
        <taxon>Thermoleophilia</taxon>
        <taxon>Solirubrobacterales</taxon>
        <taxon>Baekduiaceae</taxon>
        <taxon>Svornostia</taxon>
    </lineage>
</organism>
<protein>
    <submittedName>
        <fullName evidence="9">ABC transporter permease</fullName>
    </submittedName>
</protein>
<proteinExistence type="inferred from homology"/>
<feature type="transmembrane region" description="Helical" evidence="7">
    <location>
        <begin position="9"/>
        <end position="30"/>
    </location>
</feature>
<evidence type="ECO:0000256" key="2">
    <source>
        <dbReference type="ARBA" id="ARBA00022448"/>
    </source>
</evidence>
<reference evidence="10" key="1">
    <citation type="submission" date="2021-11" db="EMBL/GenBank/DDBJ databases">
        <title>Cultivation dependent microbiological survey of springs from the worlds oldest radium mine currently devoted to the extraction of radon-saturated water.</title>
        <authorList>
            <person name="Kapinusova G."/>
            <person name="Smrhova T."/>
            <person name="Strejcek M."/>
            <person name="Suman J."/>
            <person name="Jani K."/>
            <person name="Pajer P."/>
            <person name="Uhlik O."/>
        </authorList>
    </citation>
    <scope>NUCLEOTIDE SEQUENCE [LARGE SCALE GENOMIC DNA]</scope>
    <source>
        <strain evidence="10">J379</strain>
    </source>
</reference>
<keyword evidence="5 7" id="KW-1133">Transmembrane helix</keyword>
<comment type="similarity">
    <text evidence="7">Belongs to the binding-protein-dependent transport system permease family.</text>
</comment>
<dbReference type="SUPFAM" id="SSF161098">
    <property type="entry name" value="MetI-like"/>
    <property type="match status" value="1"/>
</dbReference>
<evidence type="ECO:0000256" key="4">
    <source>
        <dbReference type="ARBA" id="ARBA00022692"/>
    </source>
</evidence>
<feature type="domain" description="ABC transmembrane type-1" evidence="8">
    <location>
        <begin position="62"/>
        <end position="249"/>
    </location>
</feature>
<dbReference type="PROSITE" id="PS50928">
    <property type="entry name" value="ABC_TM1"/>
    <property type="match status" value="1"/>
</dbReference>
<dbReference type="InterPro" id="IPR035906">
    <property type="entry name" value="MetI-like_sf"/>
</dbReference>
<keyword evidence="4 7" id="KW-0812">Transmembrane</keyword>
<gene>
    <name evidence="9" type="ORF">LRS13_23200</name>
</gene>
<feature type="transmembrane region" description="Helical" evidence="7">
    <location>
        <begin position="224"/>
        <end position="245"/>
    </location>
</feature>
<dbReference type="PANTHER" id="PTHR30151:SF0">
    <property type="entry name" value="ABC TRANSPORTER PERMEASE PROTEIN MJ0413-RELATED"/>
    <property type="match status" value="1"/>
</dbReference>
<sequence length="262" mass="27769">MTGARARALVVNIGAPVGFAVLVVAGWALVKAVTDIPDTSLPAPGQVADALWEQRDLLWDNAWVTIVEILVGFAAAIVLGIGLAMVIHANRAVERAVYPWLVVSQMVPVVAVAPIFVIWTGFDLRPKVMVIALVSFFPVAVNTIDGLKAADPELLNLLRTLGATRRQRVRIAQLPAALPSVFSGVKIAAALSVIGAVFAEWVGASEGLGHLILVLNNQVATAEMFATIVVLAGIGIALYGAVLLLERLLLPWYHGGRQGLRD</sequence>
<dbReference type="InterPro" id="IPR000515">
    <property type="entry name" value="MetI-like"/>
</dbReference>
<evidence type="ECO:0000256" key="6">
    <source>
        <dbReference type="ARBA" id="ARBA00023136"/>
    </source>
</evidence>
<dbReference type="CDD" id="cd06261">
    <property type="entry name" value="TM_PBP2"/>
    <property type="match status" value="1"/>
</dbReference>
<evidence type="ECO:0000313" key="9">
    <source>
        <dbReference type="EMBL" id="UUY03541.1"/>
    </source>
</evidence>
<dbReference type="Proteomes" id="UP001058860">
    <property type="component" value="Chromosome"/>
</dbReference>
<dbReference type="RefSeq" id="WP_353864044.1">
    <property type="nucleotide sequence ID" value="NZ_CP088295.1"/>
</dbReference>
<feature type="transmembrane region" description="Helical" evidence="7">
    <location>
        <begin position="98"/>
        <end position="122"/>
    </location>
</feature>